<evidence type="ECO:0000313" key="5">
    <source>
        <dbReference type="EMBL" id="KAH3822154.1"/>
    </source>
</evidence>
<dbReference type="GO" id="GO:0006487">
    <property type="term" value="P:protein N-linked glycosylation"/>
    <property type="evidence" value="ECO:0007669"/>
    <property type="project" value="TreeGrafter"/>
</dbReference>
<keyword evidence="1 3" id="KW-0328">Glycosyltransferase</keyword>
<evidence type="ECO:0000259" key="4">
    <source>
        <dbReference type="PROSITE" id="PS51659"/>
    </source>
</evidence>
<dbReference type="AlphaFoldDB" id="A0A9D4JTC9"/>
<dbReference type="Pfam" id="PF19745">
    <property type="entry name" value="FUT8_N_cat"/>
    <property type="match status" value="1"/>
</dbReference>
<dbReference type="InterPro" id="IPR027350">
    <property type="entry name" value="GT23_dom"/>
</dbReference>
<dbReference type="PANTHER" id="PTHR13132:SF29">
    <property type="entry name" value="ALPHA-(1,6)-FUCOSYLTRANSFERASE"/>
    <property type="match status" value="1"/>
</dbReference>
<proteinExistence type="inferred from homology"/>
<comment type="similarity">
    <text evidence="3">Belongs to the glycosyltransferase 23 family.</text>
</comment>
<dbReference type="InterPro" id="IPR045573">
    <property type="entry name" value="Fut8_N_cat"/>
</dbReference>
<keyword evidence="2 3" id="KW-0808">Transferase</keyword>
<comment type="caution">
    <text evidence="5">The sequence shown here is derived from an EMBL/GenBank/DDBJ whole genome shotgun (WGS) entry which is preliminary data.</text>
</comment>
<organism evidence="5 6">
    <name type="scientific">Dreissena polymorpha</name>
    <name type="common">Zebra mussel</name>
    <name type="synonym">Mytilus polymorpha</name>
    <dbReference type="NCBI Taxonomy" id="45954"/>
    <lineage>
        <taxon>Eukaryota</taxon>
        <taxon>Metazoa</taxon>
        <taxon>Spiralia</taxon>
        <taxon>Lophotrochozoa</taxon>
        <taxon>Mollusca</taxon>
        <taxon>Bivalvia</taxon>
        <taxon>Autobranchia</taxon>
        <taxon>Heteroconchia</taxon>
        <taxon>Euheterodonta</taxon>
        <taxon>Imparidentia</taxon>
        <taxon>Neoheterodontei</taxon>
        <taxon>Myida</taxon>
        <taxon>Dreissenoidea</taxon>
        <taxon>Dreissenidae</taxon>
        <taxon>Dreissena</taxon>
    </lineage>
</organism>
<dbReference type="PROSITE" id="PS51659">
    <property type="entry name" value="GT23"/>
    <property type="match status" value="1"/>
</dbReference>
<feature type="domain" description="GT23" evidence="4">
    <location>
        <begin position="1"/>
        <end position="80"/>
    </location>
</feature>
<protein>
    <recommendedName>
        <fullName evidence="4">GT23 domain-containing protein</fullName>
    </recommendedName>
</protein>
<reference evidence="5" key="1">
    <citation type="journal article" date="2019" name="bioRxiv">
        <title>The Genome of the Zebra Mussel, Dreissena polymorpha: A Resource for Invasive Species Research.</title>
        <authorList>
            <person name="McCartney M.A."/>
            <person name="Auch B."/>
            <person name="Kono T."/>
            <person name="Mallez S."/>
            <person name="Zhang Y."/>
            <person name="Obille A."/>
            <person name="Becker A."/>
            <person name="Abrahante J.E."/>
            <person name="Garbe J."/>
            <person name="Badalamenti J.P."/>
            <person name="Herman A."/>
            <person name="Mangelson H."/>
            <person name="Liachko I."/>
            <person name="Sullivan S."/>
            <person name="Sone E.D."/>
            <person name="Koren S."/>
            <person name="Silverstein K.A.T."/>
            <person name="Beckman K.B."/>
            <person name="Gohl D.M."/>
        </authorList>
    </citation>
    <scope>NUCLEOTIDE SEQUENCE</scope>
    <source>
        <strain evidence="5">Duluth1</strain>
        <tissue evidence="5">Whole animal</tissue>
    </source>
</reference>
<evidence type="ECO:0000256" key="1">
    <source>
        <dbReference type="ARBA" id="ARBA00022676"/>
    </source>
</evidence>
<evidence type="ECO:0000256" key="3">
    <source>
        <dbReference type="PROSITE-ProRule" id="PRU00992"/>
    </source>
</evidence>
<name>A0A9D4JTC9_DREPO</name>
<sequence length="80" mass="9149">MTDDSQVIELPILHNLSPRLSFLPLAIPEDIADRLTRIHGDPSAWWVGQFVTYLTRLNAMMRKFLNETKEKLGFVNPIVG</sequence>
<dbReference type="GO" id="GO:0046921">
    <property type="term" value="F:alpha-(1-&gt;6)-fucosyltransferase activity"/>
    <property type="evidence" value="ECO:0007669"/>
    <property type="project" value="TreeGrafter"/>
</dbReference>
<keyword evidence="6" id="KW-1185">Reference proteome</keyword>
<dbReference type="Proteomes" id="UP000828390">
    <property type="component" value="Unassembled WGS sequence"/>
</dbReference>
<evidence type="ECO:0000256" key="2">
    <source>
        <dbReference type="ARBA" id="ARBA00022679"/>
    </source>
</evidence>
<gene>
    <name evidence="5" type="ORF">DPMN_123925</name>
</gene>
<dbReference type="PANTHER" id="PTHR13132">
    <property type="entry name" value="ALPHA- 1,6 -FUCOSYLTRANSFERASE"/>
    <property type="match status" value="1"/>
</dbReference>
<reference evidence="5" key="2">
    <citation type="submission" date="2020-11" db="EMBL/GenBank/DDBJ databases">
        <authorList>
            <person name="McCartney M.A."/>
            <person name="Auch B."/>
            <person name="Kono T."/>
            <person name="Mallez S."/>
            <person name="Becker A."/>
            <person name="Gohl D.M."/>
            <person name="Silverstein K.A.T."/>
            <person name="Koren S."/>
            <person name="Bechman K.B."/>
            <person name="Herman A."/>
            <person name="Abrahante J.E."/>
            <person name="Garbe J."/>
        </authorList>
    </citation>
    <scope>NUCLEOTIDE SEQUENCE</scope>
    <source>
        <strain evidence="5">Duluth1</strain>
        <tissue evidence="5">Whole animal</tissue>
    </source>
</reference>
<dbReference type="EMBL" id="JAIWYP010000005">
    <property type="protein sequence ID" value="KAH3822154.1"/>
    <property type="molecule type" value="Genomic_DNA"/>
</dbReference>
<comment type="caution">
    <text evidence="3">Lacks conserved residue(s) required for the propagation of feature annotation.</text>
</comment>
<accession>A0A9D4JTC9</accession>
<evidence type="ECO:0000313" key="6">
    <source>
        <dbReference type="Proteomes" id="UP000828390"/>
    </source>
</evidence>